<accession>A0ABT6WGD6</accession>
<evidence type="ECO:0000313" key="1">
    <source>
        <dbReference type="EMBL" id="MDI6098779.1"/>
    </source>
</evidence>
<name>A0ABT6WGD6_9ACTN</name>
<gene>
    <name evidence="1" type="ORF">QLQ12_09225</name>
</gene>
<keyword evidence="2" id="KW-1185">Reference proteome</keyword>
<reference evidence="1 2" key="1">
    <citation type="submission" date="2023-05" db="EMBL/GenBank/DDBJ databases">
        <title>Actinoplanes sp. NEAU-A12 genome sequencing.</title>
        <authorList>
            <person name="Wang Z.-S."/>
        </authorList>
    </citation>
    <scope>NUCLEOTIDE SEQUENCE [LARGE SCALE GENOMIC DNA]</scope>
    <source>
        <strain evidence="1 2">NEAU-A12</strain>
    </source>
</reference>
<dbReference type="InterPro" id="IPR045428">
    <property type="entry name" value="EACC1"/>
</dbReference>
<dbReference type="RefSeq" id="WP_282758630.1">
    <property type="nucleotide sequence ID" value="NZ_JASCTH010000005.1"/>
</dbReference>
<dbReference type="Pfam" id="PF19953">
    <property type="entry name" value="EACC1"/>
    <property type="match status" value="1"/>
</dbReference>
<organism evidence="1 2">
    <name type="scientific">Actinoplanes sandaracinus</name>
    <dbReference type="NCBI Taxonomy" id="3045177"/>
    <lineage>
        <taxon>Bacteria</taxon>
        <taxon>Bacillati</taxon>
        <taxon>Actinomycetota</taxon>
        <taxon>Actinomycetes</taxon>
        <taxon>Micromonosporales</taxon>
        <taxon>Micromonosporaceae</taxon>
        <taxon>Actinoplanes</taxon>
    </lineage>
</organism>
<dbReference type="EMBL" id="JASCTH010000005">
    <property type="protein sequence ID" value="MDI6098779.1"/>
    <property type="molecule type" value="Genomic_DNA"/>
</dbReference>
<sequence length="119" mass="12437">MLLSVVDADLDAAEIEDALIRLRRELLGHAGVVDARTVPGTPAPAGSKAVDGLIAALSVALTDPGVLAAVVEAVRAWGARRGRTLRVEIDGDVLDLAGVTSAQQQQVIDAWLRRHEAGE</sequence>
<dbReference type="Proteomes" id="UP001241758">
    <property type="component" value="Unassembled WGS sequence"/>
</dbReference>
<proteinExistence type="predicted"/>
<evidence type="ECO:0000313" key="2">
    <source>
        <dbReference type="Proteomes" id="UP001241758"/>
    </source>
</evidence>
<protein>
    <submittedName>
        <fullName evidence="1">Uncharacterized protein</fullName>
    </submittedName>
</protein>
<comment type="caution">
    <text evidence="1">The sequence shown here is derived from an EMBL/GenBank/DDBJ whole genome shotgun (WGS) entry which is preliminary data.</text>
</comment>